<evidence type="ECO:0000313" key="8">
    <source>
        <dbReference type="Proteomes" id="UP000189981"/>
    </source>
</evidence>
<evidence type="ECO:0000256" key="1">
    <source>
        <dbReference type="ARBA" id="ARBA00022679"/>
    </source>
</evidence>
<comment type="cofactor">
    <cofactor evidence="6">
        <name>a divalent metal cation</name>
        <dbReference type="ChEBI" id="CHEBI:60240"/>
    </cofactor>
</comment>
<dbReference type="RefSeq" id="WP_079700684.1">
    <property type="nucleotide sequence ID" value="NZ_FUYR01000001.1"/>
</dbReference>
<feature type="binding site" evidence="6">
    <location>
        <begin position="189"/>
        <end position="194"/>
    </location>
    <ligand>
        <name>NAD(+)</name>
        <dbReference type="ChEBI" id="CHEBI:57540"/>
    </ligand>
</feature>
<dbReference type="SUPFAM" id="SSF111331">
    <property type="entry name" value="NAD kinase/diacylglycerol kinase-like"/>
    <property type="match status" value="1"/>
</dbReference>
<feature type="binding site" evidence="6">
    <location>
        <position position="178"/>
    </location>
    <ligand>
        <name>NAD(+)</name>
        <dbReference type="ChEBI" id="CHEBI:57540"/>
    </ligand>
</feature>
<sequence length="294" mass="32894">MKIAIYGRQFNNTVLPHVQMVFDSLAQYDIEPFVFDKYNHFISGKIFFPKKFQIFRNHHDLIAAKVDVVISLGGDGTLLDTVTLICNSNIPVIGINFGRLGFLASINKNDIASAIQSLVNKEFTLDRREQLMLDSELQLFGNENFALNDITIHKRDTSAMMIVHAYLNGDFLNSYWADGLIVATPTGSTAYSLSCGGPIILPGSGNMVVTPISPHNLNVRPVVLSDNNILSFEIEGRSSKYLVTCDSRTEVIDASIKIKVRKADFGINLIRLNNENYLSTLRNKLLWGIDTRNY</sequence>
<dbReference type="AlphaFoldDB" id="A0A1T5A0R6"/>
<dbReference type="GO" id="GO:0019674">
    <property type="term" value="P:NAD+ metabolic process"/>
    <property type="evidence" value="ECO:0007669"/>
    <property type="project" value="InterPro"/>
</dbReference>
<evidence type="ECO:0000256" key="4">
    <source>
        <dbReference type="ARBA" id="ARBA00023027"/>
    </source>
</evidence>
<dbReference type="Gene3D" id="2.60.200.30">
    <property type="entry name" value="Probable inorganic polyphosphate/atp-NAD kinase, domain 2"/>
    <property type="match status" value="1"/>
</dbReference>
<gene>
    <name evidence="6" type="primary">nadK</name>
    <name evidence="7" type="ORF">SAMN05661099_0177</name>
</gene>
<dbReference type="GO" id="GO:0003951">
    <property type="term" value="F:NAD+ kinase activity"/>
    <property type="evidence" value="ECO:0007669"/>
    <property type="project" value="UniProtKB-UniRule"/>
</dbReference>
<dbReference type="GO" id="GO:0046872">
    <property type="term" value="F:metal ion binding"/>
    <property type="evidence" value="ECO:0007669"/>
    <property type="project" value="UniProtKB-UniRule"/>
</dbReference>
<dbReference type="EMBL" id="FUYR01000001">
    <property type="protein sequence ID" value="SKB28516.1"/>
    <property type="molecule type" value="Genomic_DNA"/>
</dbReference>
<dbReference type="InterPro" id="IPR017438">
    <property type="entry name" value="ATP-NAD_kinase_N"/>
</dbReference>
<dbReference type="STRING" id="572036.SAMN05661099_0177"/>
<reference evidence="8" key="1">
    <citation type="submission" date="2017-02" db="EMBL/GenBank/DDBJ databases">
        <authorList>
            <person name="Varghese N."/>
            <person name="Submissions S."/>
        </authorList>
    </citation>
    <scope>NUCLEOTIDE SEQUENCE [LARGE SCALE GENOMIC DNA]</scope>
    <source>
        <strain evidence="8">DSM 22385</strain>
    </source>
</reference>
<dbReference type="PANTHER" id="PTHR20275:SF0">
    <property type="entry name" value="NAD KINASE"/>
    <property type="match status" value="1"/>
</dbReference>
<evidence type="ECO:0000256" key="2">
    <source>
        <dbReference type="ARBA" id="ARBA00022777"/>
    </source>
</evidence>
<proteinExistence type="inferred from homology"/>
<feature type="active site" description="Proton acceptor" evidence="6">
    <location>
        <position position="75"/>
    </location>
</feature>
<dbReference type="InterPro" id="IPR016064">
    <property type="entry name" value="NAD/diacylglycerol_kinase_sf"/>
</dbReference>
<keyword evidence="3 6" id="KW-0521">NADP</keyword>
<comment type="function">
    <text evidence="6">Involved in the regulation of the intracellular balance of NAD and NADP, and is a key enzyme in the biosynthesis of NADP. Catalyzes specifically the phosphorylation on 2'-hydroxyl of the adenosine moiety of NAD to yield NADP.</text>
</comment>
<keyword evidence="2 6" id="KW-0418">Kinase</keyword>
<name>A0A1T5A0R6_9SPHI</name>
<dbReference type="Gene3D" id="3.40.50.10330">
    <property type="entry name" value="Probable inorganic polyphosphate/atp-NAD kinase, domain 1"/>
    <property type="match status" value="1"/>
</dbReference>
<keyword evidence="1 6" id="KW-0808">Transferase</keyword>
<dbReference type="Pfam" id="PF20143">
    <property type="entry name" value="NAD_kinase_C"/>
    <property type="match status" value="1"/>
</dbReference>
<dbReference type="PANTHER" id="PTHR20275">
    <property type="entry name" value="NAD KINASE"/>
    <property type="match status" value="1"/>
</dbReference>
<protein>
    <recommendedName>
        <fullName evidence="6">NAD kinase</fullName>
        <ecNumber evidence="6">2.7.1.23</ecNumber>
    </recommendedName>
    <alternativeName>
        <fullName evidence="6">ATP-dependent NAD kinase</fullName>
    </alternativeName>
</protein>
<dbReference type="OrthoDB" id="9774737at2"/>
<dbReference type="NCBIfam" id="NF002521">
    <property type="entry name" value="PRK01911.1"/>
    <property type="match status" value="1"/>
</dbReference>
<evidence type="ECO:0000313" key="7">
    <source>
        <dbReference type="EMBL" id="SKB28516.1"/>
    </source>
</evidence>
<dbReference type="Proteomes" id="UP000189981">
    <property type="component" value="Unassembled WGS sequence"/>
</dbReference>
<keyword evidence="6" id="KW-0963">Cytoplasm</keyword>
<keyword evidence="6" id="KW-0547">Nucleotide-binding</keyword>
<accession>A0A1T5A0R6</accession>
<comment type="similarity">
    <text evidence="6">Belongs to the NAD kinase family.</text>
</comment>
<feature type="binding site" evidence="6">
    <location>
        <begin position="148"/>
        <end position="149"/>
    </location>
    <ligand>
        <name>NAD(+)</name>
        <dbReference type="ChEBI" id="CHEBI:57540"/>
    </ligand>
</feature>
<comment type="catalytic activity">
    <reaction evidence="5 6">
        <text>NAD(+) + ATP = ADP + NADP(+) + H(+)</text>
        <dbReference type="Rhea" id="RHEA:18629"/>
        <dbReference type="ChEBI" id="CHEBI:15378"/>
        <dbReference type="ChEBI" id="CHEBI:30616"/>
        <dbReference type="ChEBI" id="CHEBI:57540"/>
        <dbReference type="ChEBI" id="CHEBI:58349"/>
        <dbReference type="ChEBI" id="CHEBI:456216"/>
        <dbReference type="EC" id="2.7.1.23"/>
    </reaction>
</comment>
<dbReference type="GO" id="GO:0005737">
    <property type="term" value="C:cytoplasm"/>
    <property type="evidence" value="ECO:0007669"/>
    <property type="project" value="UniProtKB-SubCell"/>
</dbReference>
<dbReference type="GO" id="GO:0051287">
    <property type="term" value="F:NAD binding"/>
    <property type="evidence" value="ECO:0007669"/>
    <property type="project" value="UniProtKB-ARBA"/>
</dbReference>
<keyword evidence="6" id="KW-0067">ATP-binding</keyword>
<evidence type="ECO:0000256" key="5">
    <source>
        <dbReference type="ARBA" id="ARBA00047925"/>
    </source>
</evidence>
<dbReference type="InterPro" id="IPR002504">
    <property type="entry name" value="NADK"/>
</dbReference>
<dbReference type="GO" id="GO:0006741">
    <property type="term" value="P:NADP+ biosynthetic process"/>
    <property type="evidence" value="ECO:0007669"/>
    <property type="project" value="UniProtKB-UniRule"/>
</dbReference>
<dbReference type="Pfam" id="PF01513">
    <property type="entry name" value="NAD_kinase"/>
    <property type="match status" value="1"/>
</dbReference>
<keyword evidence="4 6" id="KW-0520">NAD</keyword>
<feature type="binding site" evidence="6">
    <location>
        <begin position="75"/>
        <end position="76"/>
    </location>
    <ligand>
        <name>NAD(+)</name>
        <dbReference type="ChEBI" id="CHEBI:57540"/>
    </ligand>
</feature>
<evidence type="ECO:0000256" key="6">
    <source>
        <dbReference type="HAMAP-Rule" id="MF_00361"/>
    </source>
</evidence>
<evidence type="ECO:0000256" key="3">
    <source>
        <dbReference type="ARBA" id="ARBA00022857"/>
    </source>
</evidence>
<comment type="caution">
    <text evidence="6">Lacks conserved residue(s) required for the propagation of feature annotation.</text>
</comment>
<dbReference type="InterPro" id="IPR017437">
    <property type="entry name" value="ATP-NAD_kinase_PpnK-typ_C"/>
</dbReference>
<organism evidence="7 8">
    <name type="scientific">Daejeonella lutea</name>
    <dbReference type="NCBI Taxonomy" id="572036"/>
    <lineage>
        <taxon>Bacteria</taxon>
        <taxon>Pseudomonadati</taxon>
        <taxon>Bacteroidota</taxon>
        <taxon>Sphingobacteriia</taxon>
        <taxon>Sphingobacteriales</taxon>
        <taxon>Sphingobacteriaceae</taxon>
        <taxon>Daejeonella</taxon>
    </lineage>
</organism>
<dbReference type="GO" id="GO:0005524">
    <property type="term" value="F:ATP binding"/>
    <property type="evidence" value="ECO:0007669"/>
    <property type="project" value="UniProtKB-KW"/>
</dbReference>
<dbReference type="HAMAP" id="MF_00361">
    <property type="entry name" value="NAD_kinase"/>
    <property type="match status" value="1"/>
</dbReference>
<dbReference type="EC" id="2.7.1.23" evidence="6"/>
<comment type="subcellular location">
    <subcellularLocation>
        <location evidence="6">Cytoplasm</location>
    </subcellularLocation>
</comment>
<keyword evidence="8" id="KW-1185">Reference proteome</keyword>